<feature type="binding site" evidence="4">
    <location>
        <begin position="63"/>
        <end position="66"/>
    </location>
    <ligand>
        <name>GTP</name>
        <dbReference type="ChEBI" id="CHEBI:37565"/>
    </ligand>
</feature>
<evidence type="ECO:0000259" key="5">
    <source>
        <dbReference type="Pfam" id="PF03668"/>
    </source>
</evidence>
<dbReference type="PANTHER" id="PTHR30448">
    <property type="entry name" value="RNASE ADAPTER PROTEIN RAPZ"/>
    <property type="match status" value="1"/>
</dbReference>
<dbReference type="Proteomes" id="UP000199144">
    <property type="component" value="Unassembled WGS sequence"/>
</dbReference>
<dbReference type="OrthoDB" id="9784461at2"/>
<dbReference type="AlphaFoldDB" id="A0A1I4SX18"/>
<feature type="domain" description="RapZ C-terminal" evidence="6">
    <location>
        <begin position="169"/>
        <end position="287"/>
    </location>
</feature>
<evidence type="ECO:0000313" key="7">
    <source>
        <dbReference type="EMBL" id="SFM68919.1"/>
    </source>
</evidence>
<accession>A0A1I4SX18</accession>
<dbReference type="NCBIfam" id="NF003828">
    <property type="entry name" value="PRK05416.1"/>
    <property type="match status" value="1"/>
</dbReference>
<evidence type="ECO:0000256" key="4">
    <source>
        <dbReference type="HAMAP-Rule" id="MF_00636"/>
    </source>
</evidence>
<feature type="binding site" evidence="4">
    <location>
        <begin position="16"/>
        <end position="23"/>
    </location>
    <ligand>
        <name>ATP</name>
        <dbReference type="ChEBI" id="CHEBI:30616"/>
    </ligand>
</feature>
<proteinExistence type="inferred from homology"/>
<dbReference type="EMBL" id="FOTQ01000012">
    <property type="protein sequence ID" value="SFM68919.1"/>
    <property type="molecule type" value="Genomic_DNA"/>
</dbReference>
<dbReference type="InterPro" id="IPR053931">
    <property type="entry name" value="RapZ_C"/>
</dbReference>
<keyword evidence="8" id="KW-1185">Reference proteome</keyword>
<sequence>MPDRLKQSHRLVLVTGPSGAGRSTAIKALEDAGYETIDNLPLRLMEPLFSGMPLERPMALGIDTRNRDYSPTSVKEALDLLERIDGPVPELLYLDCSPEILLRRYSETRRRHPMAQEESPREGIQREFALLSPVRDAADVLIDTSALSPHDLRAAVEKLFAPKDRQPLALSVQSFSYKRALPQTADMVFDCRFLHNPHWVEDLRALTGMDAPVGAYVSTDPSFAPFLERLMGMVDLLLPAYISEGRSHLEIAFGCTGGKHRSVFVTETVAQALAQRGWQVSIRHRELDRFTTLPGLAPGDNVNGDTTA</sequence>
<dbReference type="HAMAP" id="MF_00636">
    <property type="entry name" value="RapZ_like"/>
    <property type="match status" value="1"/>
</dbReference>
<dbReference type="InterPro" id="IPR053930">
    <property type="entry name" value="RapZ-like_N"/>
</dbReference>
<dbReference type="Gene3D" id="3.40.50.300">
    <property type="entry name" value="P-loop containing nucleotide triphosphate hydrolases"/>
    <property type="match status" value="1"/>
</dbReference>
<organism evidence="7 8">
    <name type="scientific">Shimia aestuarii</name>
    <dbReference type="NCBI Taxonomy" id="254406"/>
    <lineage>
        <taxon>Bacteria</taxon>
        <taxon>Pseudomonadati</taxon>
        <taxon>Pseudomonadota</taxon>
        <taxon>Alphaproteobacteria</taxon>
        <taxon>Rhodobacterales</taxon>
        <taxon>Roseobacteraceae</taxon>
    </lineage>
</organism>
<keyword evidence="1 4" id="KW-0547">Nucleotide-binding</keyword>
<dbReference type="STRING" id="254406.SAMN04488042_11269"/>
<feature type="domain" description="RapZ-like N-terminal" evidence="5">
    <location>
        <begin position="11"/>
        <end position="161"/>
    </location>
</feature>
<dbReference type="Pfam" id="PF22740">
    <property type="entry name" value="PapZ_C"/>
    <property type="match status" value="1"/>
</dbReference>
<protein>
    <submittedName>
        <fullName evidence="7">UPF0042 nucleotide-binding protein</fullName>
    </submittedName>
</protein>
<dbReference type="InterPro" id="IPR027417">
    <property type="entry name" value="P-loop_NTPase"/>
</dbReference>
<dbReference type="InterPro" id="IPR005337">
    <property type="entry name" value="RapZ-like"/>
</dbReference>
<name>A0A1I4SX18_9RHOB</name>
<evidence type="ECO:0000313" key="8">
    <source>
        <dbReference type="Proteomes" id="UP000199144"/>
    </source>
</evidence>
<dbReference type="PIRSF" id="PIRSF005052">
    <property type="entry name" value="P-loopkin"/>
    <property type="match status" value="1"/>
</dbReference>
<evidence type="ECO:0000256" key="1">
    <source>
        <dbReference type="ARBA" id="ARBA00022741"/>
    </source>
</evidence>
<keyword evidence="2 4" id="KW-0067">ATP-binding</keyword>
<evidence type="ECO:0000256" key="3">
    <source>
        <dbReference type="ARBA" id="ARBA00023134"/>
    </source>
</evidence>
<gene>
    <name evidence="7" type="ORF">SAMN04488042_11269</name>
</gene>
<dbReference type="GO" id="GO:0005525">
    <property type="term" value="F:GTP binding"/>
    <property type="evidence" value="ECO:0007669"/>
    <property type="project" value="UniProtKB-UniRule"/>
</dbReference>
<dbReference type="SUPFAM" id="SSF52540">
    <property type="entry name" value="P-loop containing nucleoside triphosphate hydrolases"/>
    <property type="match status" value="1"/>
</dbReference>
<keyword evidence="3 4" id="KW-0342">GTP-binding</keyword>
<reference evidence="7 8" key="1">
    <citation type="submission" date="2016-10" db="EMBL/GenBank/DDBJ databases">
        <authorList>
            <person name="de Groot N.N."/>
        </authorList>
    </citation>
    <scope>NUCLEOTIDE SEQUENCE [LARGE SCALE GENOMIC DNA]</scope>
    <source>
        <strain evidence="7 8">DSM 15283</strain>
    </source>
</reference>
<dbReference type="GO" id="GO:0005524">
    <property type="term" value="F:ATP binding"/>
    <property type="evidence" value="ECO:0007669"/>
    <property type="project" value="UniProtKB-UniRule"/>
</dbReference>
<dbReference type="PANTHER" id="PTHR30448:SF0">
    <property type="entry name" value="RNASE ADAPTER PROTEIN RAPZ"/>
    <property type="match status" value="1"/>
</dbReference>
<dbReference type="Pfam" id="PF03668">
    <property type="entry name" value="RapZ-like_N"/>
    <property type="match status" value="1"/>
</dbReference>
<evidence type="ECO:0000259" key="6">
    <source>
        <dbReference type="Pfam" id="PF22740"/>
    </source>
</evidence>
<evidence type="ECO:0000256" key="2">
    <source>
        <dbReference type="ARBA" id="ARBA00022840"/>
    </source>
</evidence>